<dbReference type="Proteomes" id="UP000002012">
    <property type="component" value="Chromosome"/>
</dbReference>
<evidence type="ECO:0000256" key="4">
    <source>
        <dbReference type="ARBA" id="ARBA00023235"/>
    </source>
</evidence>
<dbReference type="InParanoid" id="D4H7X1"/>
<evidence type="ECO:0000256" key="3">
    <source>
        <dbReference type="ARBA" id="ARBA00022694"/>
    </source>
</evidence>
<dbReference type="OrthoDB" id="9802309at2"/>
<dbReference type="PaxDb" id="522772-Dacet_1348"/>
<organism evidence="7 8">
    <name type="scientific">Denitrovibrio acetiphilus (strain DSM 12809 / NBRC 114555 / N2460)</name>
    <dbReference type="NCBI Taxonomy" id="522772"/>
    <lineage>
        <taxon>Bacteria</taxon>
        <taxon>Pseudomonadati</taxon>
        <taxon>Deferribacterota</taxon>
        <taxon>Deferribacteres</taxon>
        <taxon>Deferribacterales</taxon>
        <taxon>Geovibrionaceae</taxon>
        <taxon>Denitrovibrio</taxon>
    </lineage>
</organism>
<dbReference type="NCBIfam" id="TIGR00431">
    <property type="entry name" value="TruB"/>
    <property type="match status" value="1"/>
</dbReference>
<dbReference type="FunCoup" id="D4H7X1">
    <property type="interactions" value="472"/>
</dbReference>
<name>D4H7X1_DENA2</name>
<feature type="active site" description="Nucleophile" evidence="5">
    <location>
        <position position="38"/>
    </location>
</feature>
<comment type="similarity">
    <text evidence="2 5">Belongs to the pseudouridine synthase TruB family. Type 1 subfamily.</text>
</comment>
<accession>D4H7X1</accession>
<dbReference type="KEGG" id="dap:Dacet_1348"/>
<evidence type="ECO:0000256" key="5">
    <source>
        <dbReference type="HAMAP-Rule" id="MF_01080"/>
    </source>
</evidence>
<dbReference type="SUPFAM" id="SSF55120">
    <property type="entry name" value="Pseudouridine synthase"/>
    <property type="match status" value="1"/>
</dbReference>
<dbReference type="InterPro" id="IPR020103">
    <property type="entry name" value="PsdUridine_synth_cat_dom_sf"/>
</dbReference>
<dbReference type="PROSITE" id="PS00161">
    <property type="entry name" value="ISOCITRATE_LYASE"/>
    <property type="match status" value="1"/>
</dbReference>
<evidence type="ECO:0000256" key="2">
    <source>
        <dbReference type="ARBA" id="ARBA00005642"/>
    </source>
</evidence>
<keyword evidence="8" id="KW-1185">Reference proteome</keyword>
<dbReference type="HAMAP" id="MF_01080">
    <property type="entry name" value="TruB_bact"/>
    <property type="match status" value="1"/>
</dbReference>
<evidence type="ECO:0000313" key="8">
    <source>
        <dbReference type="Proteomes" id="UP000002012"/>
    </source>
</evidence>
<dbReference type="GO" id="GO:0031119">
    <property type="term" value="P:tRNA pseudouridine synthesis"/>
    <property type="evidence" value="ECO:0007669"/>
    <property type="project" value="UniProtKB-UniRule"/>
</dbReference>
<dbReference type="eggNOG" id="COG0130">
    <property type="taxonomic scope" value="Bacteria"/>
</dbReference>
<dbReference type="STRING" id="522772.Dacet_1348"/>
<proteinExistence type="inferred from homology"/>
<dbReference type="InterPro" id="IPR018523">
    <property type="entry name" value="Isocitrate_lyase_ph_CS"/>
</dbReference>
<protein>
    <recommendedName>
        <fullName evidence="5">tRNA pseudouridine synthase B</fullName>
        <ecNumber evidence="5">5.4.99.25</ecNumber>
    </recommendedName>
    <alternativeName>
        <fullName evidence="5">tRNA pseudouridine(55) synthase</fullName>
        <shortName evidence="5">Psi55 synthase</shortName>
    </alternativeName>
    <alternativeName>
        <fullName evidence="5">tRNA pseudouridylate synthase</fullName>
    </alternativeName>
    <alternativeName>
        <fullName evidence="5">tRNA-uridine isomerase</fullName>
    </alternativeName>
</protein>
<dbReference type="GO" id="GO:0160148">
    <property type="term" value="F:tRNA pseudouridine(55) synthase activity"/>
    <property type="evidence" value="ECO:0007669"/>
    <property type="project" value="UniProtKB-EC"/>
</dbReference>
<dbReference type="EC" id="5.4.99.25" evidence="5"/>
<dbReference type="AlphaFoldDB" id="D4H7X1"/>
<dbReference type="Pfam" id="PF01509">
    <property type="entry name" value="TruB_N"/>
    <property type="match status" value="1"/>
</dbReference>
<evidence type="ECO:0000259" key="6">
    <source>
        <dbReference type="Pfam" id="PF01509"/>
    </source>
</evidence>
<dbReference type="PANTHER" id="PTHR13767">
    <property type="entry name" value="TRNA-PSEUDOURIDINE SYNTHASE"/>
    <property type="match status" value="1"/>
</dbReference>
<dbReference type="PANTHER" id="PTHR13767:SF2">
    <property type="entry name" value="PSEUDOURIDYLATE SYNTHASE TRUB1"/>
    <property type="match status" value="1"/>
</dbReference>
<keyword evidence="4 5" id="KW-0413">Isomerase</keyword>
<dbReference type="EMBL" id="CP001968">
    <property type="protein sequence ID" value="ADD68120.1"/>
    <property type="molecule type" value="Genomic_DNA"/>
</dbReference>
<dbReference type="InterPro" id="IPR014780">
    <property type="entry name" value="tRNA_psdUridine_synth_TruB"/>
</dbReference>
<keyword evidence="3 5" id="KW-0819">tRNA processing</keyword>
<dbReference type="HOGENOM" id="CLU_032087_0_2_0"/>
<dbReference type="GO" id="GO:0003723">
    <property type="term" value="F:RNA binding"/>
    <property type="evidence" value="ECO:0007669"/>
    <property type="project" value="InterPro"/>
</dbReference>
<dbReference type="Gene3D" id="3.30.2350.10">
    <property type="entry name" value="Pseudouridine synthase"/>
    <property type="match status" value="1"/>
</dbReference>
<feature type="domain" description="Pseudouridine synthase II N-terminal" evidence="6">
    <location>
        <begin position="23"/>
        <end position="171"/>
    </location>
</feature>
<comment type="function">
    <text evidence="5">Responsible for synthesis of pseudouridine from uracil-55 in the psi GC loop of transfer RNAs.</text>
</comment>
<comment type="catalytic activity">
    <reaction evidence="1 5">
        <text>uridine(55) in tRNA = pseudouridine(55) in tRNA</text>
        <dbReference type="Rhea" id="RHEA:42532"/>
        <dbReference type="Rhea" id="RHEA-COMP:10101"/>
        <dbReference type="Rhea" id="RHEA-COMP:10102"/>
        <dbReference type="ChEBI" id="CHEBI:65314"/>
        <dbReference type="ChEBI" id="CHEBI:65315"/>
        <dbReference type="EC" id="5.4.99.25"/>
    </reaction>
</comment>
<gene>
    <name evidence="5" type="primary">truB</name>
    <name evidence="7" type="ordered locus">Dacet_1348</name>
</gene>
<dbReference type="GO" id="GO:1990481">
    <property type="term" value="P:mRNA pseudouridine synthesis"/>
    <property type="evidence" value="ECO:0007669"/>
    <property type="project" value="TreeGrafter"/>
</dbReference>
<dbReference type="InterPro" id="IPR002501">
    <property type="entry name" value="PsdUridine_synth_N"/>
</dbReference>
<evidence type="ECO:0000313" key="7">
    <source>
        <dbReference type="EMBL" id="ADD68120.1"/>
    </source>
</evidence>
<sequence>MNGVLNIYKEKDMTSFDVVKAVRRITGVKKCGHLGTLDPMAEGVLPVCVGYATKLVDYMMAADKEYVAQFKLGCSTDSYDSTGNVLEKCEDIKPDYEEVEKVLKSFVGEPELTIPAFSAVKINGKRAYELARKGEIEDAGKRVMKINDITLMGYEYPEGMFRMSCYKGTYVRSVIHEAGLILGTYGVMSGLIRTVSGNFDHKTAYKLGELEELKDKGELAGAFTSVVDATGWGTAVVHRDAVRLVQNGVSIKRHNYVKLPDGESDMYFMATPEGELLAFAEYAVGDTSPLRIIKLLK</sequence>
<reference evidence="7 8" key="1">
    <citation type="journal article" date="2010" name="Stand. Genomic Sci.">
        <title>Complete genome sequence of Denitrovibrio acetiphilus type strain (N2460).</title>
        <authorList>
            <person name="Kiss H."/>
            <person name="Lang E."/>
            <person name="Lapidus A."/>
            <person name="Copeland A."/>
            <person name="Nolan M."/>
            <person name="Glavina Del Rio T."/>
            <person name="Chen F."/>
            <person name="Lucas S."/>
            <person name="Tice H."/>
            <person name="Cheng J.F."/>
            <person name="Han C."/>
            <person name="Goodwin L."/>
            <person name="Pitluck S."/>
            <person name="Liolios K."/>
            <person name="Pati A."/>
            <person name="Ivanova N."/>
            <person name="Mavromatis K."/>
            <person name="Chen A."/>
            <person name="Palaniappan K."/>
            <person name="Land M."/>
            <person name="Hauser L."/>
            <person name="Chang Y.J."/>
            <person name="Jeffries C.D."/>
            <person name="Detter J.C."/>
            <person name="Brettin T."/>
            <person name="Spring S."/>
            <person name="Rohde M."/>
            <person name="Goker M."/>
            <person name="Woyke T."/>
            <person name="Bristow J."/>
            <person name="Eisen J.A."/>
            <person name="Markowitz V."/>
            <person name="Hugenholtz P."/>
            <person name="Kyrpides N.C."/>
            <person name="Klenk H.P."/>
        </authorList>
    </citation>
    <scope>NUCLEOTIDE SEQUENCE [LARGE SCALE GENOMIC DNA]</scope>
    <source>
        <strain evidence="8">DSM 12809 / NBRC 114555 / N2460</strain>
    </source>
</reference>
<evidence type="ECO:0000256" key="1">
    <source>
        <dbReference type="ARBA" id="ARBA00000385"/>
    </source>
</evidence>
<dbReference type="RefSeq" id="WP_013010642.1">
    <property type="nucleotide sequence ID" value="NC_013943.1"/>
</dbReference>
<dbReference type="CDD" id="cd02573">
    <property type="entry name" value="PseudoU_synth_EcTruB"/>
    <property type="match status" value="1"/>
</dbReference>